<reference evidence="3" key="1">
    <citation type="journal article" date="2019" name="Int. J. Syst. Evol. Microbiol.">
        <title>The Global Catalogue of Microorganisms (GCM) 10K type strain sequencing project: providing services to taxonomists for standard genome sequencing and annotation.</title>
        <authorList>
            <consortium name="The Broad Institute Genomics Platform"/>
            <consortium name="The Broad Institute Genome Sequencing Center for Infectious Disease"/>
            <person name="Wu L."/>
            <person name="Ma J."/>
        </authorList>
    </citation>
    <scope>NUCLEOTIDE SEQUENCE [LARGE SCALE GENOMIC DNA]</scope>
    <source>
        <strain evidence="3">JCM 16908</strain>
    </source>
</reference>
<name>A0ABP7HWT7_9ACTN</name>
<dbReference type="InterPro" id="IPR008948">
    <property type="entry name" value="L-Aspartase-like"/>
</dbReference>
<dbReference type="InterPro" id="IPR001106">
    <property type="entry name" value="Aromatic_Lyase"/>
</dbReference>
<dbReference type="SUPFAM" id="SSF48557">
    <property type="entry name" value="L-aspartase-like"/>
    <property type="match status" value="1"/>
</dbReference>
<evidence type="ECO:0000313" key="3">
    <source>
        <dbReference type="Proteomes" id="UP001500888"/>
    </source>
</evidence>
<evidence type="ECO:0008006" key="4">
    <source>
        <dbReference type="Google" id="ProtNLM"/>
    </source>
</evidence>
<proteinExistence type="predicted"/>
<protein>
    <recommendedName>
        <fullName evidence="4">Histidine ammonia-lyase</fullName>
    </recommendedName>
</protein>
<gene>
    <name evidence="2" type="ORF">GCM10022226_20150</name>
</gene>
<dbReference type="Gene3D" id="1.20.200.10">
    <property type="entry name" value="Fumarase/aspartase (Central domain)"/>
    <property type="match status" value="1"/>
</dbReference>
<keyword evidence="1" id="KW-0456">Lyase</keyword>
<sequence>MCNTAYPAALGHAVLSRGVEEHASFASQSARQTLQAATSYRLVLACELVAVVRALRQRGLTPAPSSPVGAAFAQAAALLDPRDEDRPLTDDVHTAAALLDTLAAT</sequence>
<accession>A0ABP7HWT7</accession>
<dbReference type="Proteomes" id="UP001500888">
    <property type="component" value="Unassembled WGS sequence"/>
</dbReference>
<evidence type="ECO:0000256" key="1">
    <source>
        <dbReference type="ARBA" id="ARBA00023239"/>
    </source>
</evidence>
<dbReference type="Pfam" id="PF00221">
    <property type="entry name" value="Lyase_aromatic"/>
    <property type="match status" value="1"/>
</dbReference>
<evidence type="ECO:0000313" key="2">
    <source>
        <dbReference type="EMBL" id="GAA3800523.1"/>
    </source>
</evidence>
<comment type="caution">
    <text evidence="2">The sequence shown here is derived from an EMBL/GenBank/DDBJ whole genome shotgun (WGS) entry which is preliminary data.</text>
</comment>
<organism evidence="2 3">
    <name type="scientific">Sphaerisporangium flaviroseum</name>
    <dbReference type="NCBI Taxonomy" id="509199"/>
    <lineage>
        <taxon>Bacteria</taxon>
        <taxon>Bacillati</taxon>
        <taxon>Actinomycetota</taxon>
        <taxon>Actinomycetes</taxon>
        <taxon>Streptosporangiales</taxon>
        <taxon>Streptosporangiaceae</taxon>
        <taxon>Sphaerisporangium</taxon>
    </lineage>
</organism>
<dbReference type="EMBL" id="BAAAZR010000002">
    <property type="protein sequence ID" value="GAA3800523.1"/>
    <property type="molecule type" value="Genomic_DNA"/>
</dbReference>
<dbReference type="RefSeq" id="WP_344937059.1">
    <property type="nucleotide sequence ID" value="NZ_BAAAZR010000002.1"/>
</dbReference>
<keyword evidence="3" id="KW-1185">Reference proteome</keyword>